<evidence type="ECO:0000256" key="6">
    <source>
        <dbReference type="ARBA" id="ARBA00023014"/>
    </source>
</evidence>
<keyword evidence="2" id="KW-0808">Transferase</keyword>
<keyword evidence="6" id="KW-0411">Iron-sulfur</keyword>
<dbReference type="InterPro" id="IPR020578">
    <property type="entry name" value="Aminotrans_V_PyrdxlP_BS"/>
</dbReference>
<evidence type="ECO:0000259" key="8">
    <source>
        <dbReference type="Pfam" id="PF00266"/>
    </source>
</evidence>
<dbReference type="KEGG" id="moz:MoryE10_25650"/>
<sequence length="372" mass="38643">MLYLDHNAATPLDERVREAMEPFLGRFYGNPSSLYRLGRLSRDAVEAAREQVAALAGAIPSQVIFTSGGTEANNLALKGLAHALRGRTVAVGAGEHPSVLEPIRALAGDGVARHVIGVAADGKTDRACLAALPADTALVSLMWANNETGVIQDIPALMPALRDQGLWLHSDGVQAAGKIPLDFAASGLHMLSLSSHKIYGPKGAGALVADRALPLQPLLYGGGQERDLRSGTENVPAIVGFGKAAELARREMEERARHALQLRQSLEAALGAMPDVTVFAAGSPRLPNTVQFSVAGMDGEALVMALDRQGVAVSSGSACAGGAAEPSHVLLSMGVEPDTARGAVRVSFGAGNGADDVERFIAALKKARTAYI</sequence>
<dbReference type="PANTHER" id="PTHR11601:SF34">
    <property type="entry name" value="CYSTEINE DESULFURASE"/>
    <property type="match status" value="1"/>
</dbReference>
<dbReference type="RefSeq" id="WP_221047283.1">
    <property type="nucleotide sequence ID" value="NZ_AP019782.1"/>
</dbReference>
<dbReference type="PROSITE" id="PS00595">
    <property type="entry name" value="AA_TRANSFER_CLASS_5"/>
    <property type="match status" value="1"/>
</dbReference>
<comment type="similarity">
    <text evidence="7">Belongs to the class-V pyridoxal-phosphate-dependent aminotransferase family.</text>
</comment>
<keyword evidence="4" id="KW-0663">Pyridoxal phosphate</keyword>
<feature type="domain" description="Aminotransferase class V" evidence="8">
    <location>
        <begin position="3"/>
        <end position="360"/>
    </location>
</feature>
<evidence type="ECO:0000313" key="9">
    <source>
        <dbReference type="EMBL" id="BBL71959.1"/>
    </source>
</evidence>
<protein>
    <submittedName>
        <fullName evidence="9">Cysteine desulfurase IscS</fullName>
    </submittedName>
</protein>
<evidence type="ECO:0000313" key="10">
    <source>
        <dbReference type="Proteomes" id="UP000824988"/>
    </source>
</evidence>
<evidence type="ECO:0000256" key="2">
    <source>
        <dbReference type="ARBA" id="ARBA00022679"/>
    </source>
</evidence>
<keyword evidence="5" id="KW-0408">Iron</keyword>
<reference evidence="9" key="1">
    <citation type="submission" date="2019-06" db="EMBL/GenBank/DDBJ databases">
        <title>Complete genome sequence of Methylogaea oryzae strain JCM16910.</title>
        <authorList>
            <person name="Asakawa S."/>
        </authorList>
    </citation>
    <scope>NUCLEOTIDE SEQUENCE</scope>
    <source>
        <strain evidence="9">E10</strain>
    </source>
</reference>
<dbReference type="InterPro" id="IPR000192">
    <property type="entry name" value="Aminotrans_V_dom"/>
</dbReference>
<evidence type="ECO:0000256" key="7">
    <source>
        <dbReference type="RuleBase" id="RU004075"/>
    </source>
</evidence>
<proteinExistence type="inferred from homology"/>
<evidence type="ECO:0000256" key="1">
    <source>
        <dbReference type="ARBA" id="ARBA00001933"/>
    </source>
</evidence>
<evidence type="ECO:0000256" key="5">
    <source>
        <dbReference type="ARBA" id="ARBA00023004"/>
    </source>
</evidence>
<gene>
    <name evidence="9" type="primary">iscS</name>
    <name evidence="9" type="ORF">MoryE10_25650</name>
</gene>
<dbReference type="Pfam" id="PF00266">
    <property type="entry name" value="Aminotran_5"/>
    <property type="match status" value="1"/>
</dbReference>
<comment type="cofactor">
    <cofactor evidence="1">
        <name>pyridoxal 5'-phosphate</name>
        <dbReference type="ChEBI" id="CHEBI:597326"/>
    </cofactor>
</comment>
<accession>A0A8D4VSZ2</accession>
<organism evidence="9 10">
    <name type="scientific">Methylogaea oryzae</name>
    <dbReference type="NCBI Taxonomy" id="1295382"/>
    <lineage>
        <taxon>Bacteria</taxon>
        <taxon>Pseudomonadati</taxon>
        <taxon>Pseudomonadota</taxon>
        <taxon>Gammaproteobacteria</taxon>
        <taxon>Methylococcales</taxon>
        <taxon>Methylococcaceae</taxon>
        <taxon>Methylogaea</taxon>
    </lineage>
</organism>
<dbReference type="EMBL" id="AP019782">
    <property type="protein sequence ID" value="BBL71959.1"/>
    <property type="molecule type" value="Genomic_DNA"/>
</dbReference>
<dbReference type="PIRSF" id="PIRSF005572">
    <property type="entry name" value="NifS"/>
    <property type="match status" value="1"/>
</dbReference>
<dbReference type="AlphaFoldDB" id="A0A8D4VSZ2"/>
<dbReference type="Proteomes" id="UP000824988">
    <property type="component" value="Chromosome"/>
</dbReference>
<dbReference type="PANTHER" id="PTHR11601">
    <property type="entry name" value="CYSTEINE DESULFURYLASE FAMILY MEMBER"/>
    <property type="match status" value="1"/>
</dbReference>
<name>A0A8D4VSZ2_9GAMM</name>
<evidence type="ECO:0000256" key="4">
    <source>
        <dbReference type="ARBA" id="ARBA00022898"/>
    </source>
</evidence>
<dbReference type="InterPro" id="IPR016454">
    <property type="entry name" value="Cysteine_dSase"/>
</dbReference>
<keyword evidence="3" id="KW-0479">Metal-binding</keyword>
<keyword evidence="10" id="KW-1185">Reference proteome</keyword>
<evidence type="ECO:0000256" key="3">
    <source>
        <dbReference type="ARBA" id="ARBA00022723"/>
    </source>
</evidence>